<proteinExistence type="predicted"/>
<gene>
    <name evidence="1" type="ORF">BLNAU_7294</name>
</gene>
<sequence length="382" mass="42168">MNSSTVLLLALVESRLPISHISFQVAIPFQTSPQVSMSGPCVRSQSSSEPQTMTVDWNPPHHRLSDEQNTHLFLHSEIHPLHPTLPHMAKSSLLQFLAVLSSSSIWNDLSQEVLEIHSMMVKLLSNGLSAIRMFLTMTEAVLQCVEIIPLLTRALHSSHPPPPTSERTTRHLPHSGQYLSCISNSCSLHRKSDLNKKSIPSHHPLVLLLFENAGFAANQSFFGSSSFCVVLVLSSSSFAPIVSSESCSPLHSQCKSTACDVRLLLVLFHSSNQLFVFACLVSPSAQTKAVAIPFHSESAMEKRITIPLFSPFRSHQEFLSMISPELICGTIEAWSLGSYFLPHDSHQKDVLCFVRMSNSCCLLFLSLFSLVCASELSLFDVS</sequence>
<dbReference type="Proteomes" id="UP001281761">
    <property type="component" value="Unassembled WGS sequence"/>
</dbReference>
<accession>A0ABQ9Y1S6</accession>
<reference evidence="1 2" key="1">
    <citation type="journal article" date="2022" name="bioRxiv">
        <title>Genomics of Preaxostyla Flagellates Illuminates Evolutionary Transitions and the Path Towards Mitochondrial Loss.</title>
        <authorList>
            <person name="Novak L.V.F."/>
            <person name="Treitli S.C."/>
            <person name="Pyrih J."/>
            <person name="Halakuc P."/>
            <person name="Pipaliya S.V."/>
            <person name="Vacek V."/>
            <person name="Brzon O."/>
            <person name="Soukal P."/>
            <person name="Eme L."/>
            <person name="Dacks J.B."/>
            <person name="Karnkowska A."/>
            <person name="Elias M."/>
            <person name="Hampl V."/>
        </authorList>
    </citation>
    <scope>NUCLEOTIDE SEQUENCE [LARGE SCALE GENOMIC DNA]</scope>
    <source>
        <strain evidence="1">NAU3</strain>
        <tissue evidence="1">Gut</tissue>
    </source>
</reference>
<dbReference type="EMBL" id="JARBJD010000044">
    <property type="protein sequence ID" value="KAK2957639.1"/>
    <property type="molecule type" value="Genomic_DNA"/>
</dbReference>
<evidence type="ECO:0000313" key="1">
    <source>
        <dbReference type="EMBL" id="KAK2957639.1"/>
    </source>
</evidence>
<organism evidence="1 2">
    <name type="scientific">Blattamonas nauphoetae</name>
    <dbReference type="NCBI Taxonomy" id="2049346"/>
    <lineage>
        <taxon>Eukaryota</taxon>
        <taxon>Metamonada</taxon>
        <taxon>Preaxostyla</taxon>
        <taxon>Oxymonadida</taxon>
        <taxon>Blattamonas</taxon>
    </lineage>
</organism>
<evidence type="ECO:0000313" key="2">
    <source>
        <dbReference type="Proteomes" id="UP001281761"/>
    </source>
</evidence>
<keyword evidence="2" id="KW-1185">Reference proteome</keyword>
<name>A0ABQ9Y1S6_9EUKA</name>
<comment type="caution">
    <text evidence="1">The sequence shown here is derived from an EMBL/GenBank/DDBJ whole genome shotgun (WGS) entry which is preliminary data.</text>
</comment>
<protein>
    <submittedName>
        <fullName evidence="1">Uncharacterized protein</fullName>
    </submittedName>
</protein>